<name>A0A545TRW1_9PROT</name>
<proteinExistence type="inferred from homology"/>
<dbReference type="Pfam" id="PF04542">
    <property type="entry name" value="Sigma70_r2"/>
    <property type="match status" value="1"/>
</dbReference>
<dbReference type="Pfam" id="PF08281">
    <property type="entry name" value="Sigma70_r4_2"/>
    <property type="match status" value="1"/>
</dbReference>
<dbReference type="GO" id="GO:0006352">
    <property type="term" value="P:DNA-templated transcription initiation"/>
    <property type="evidence" value="ECO:0007669"/>
    <property type="project" value="InterPro"/>
</dbReference>
<protein>
    <submittedName>
        <fullName evidence="8">Sigma-70 family RNA polymerase sigma factor</fullName>
    </submittedName>
</protein>
<organism evidence="8 9">
    <name type="scientific">Denitrobaculum tricleocarpae</name>
    <dbReference type="NCBI Taxonomy" id="2591009"/>
    <lineage>
        <taxon>Bacteria</taxon>
        <taxon>Pseudomonadati</taxon>
        <taxon>Pseudomonadota</taxon>
        <taxon>Alphaproteobacteria</taxon>
        <taxon>Rhodospirillales</taxon>
        <taxon>Rhodospirillaceae</taxon>
        <taxon>Denitrobaculum</taxon>
    </lineage>
</organism>
<dbReference type="SUPFAM" id="SSF88659">
    <property type="entry name" value="Sigma3 and sigma4 domains of RNA polymerase sigma factors"/>
    <property type="match status" value="1"/>
</dbReference>
<evidence type="ECO:0000256" key="5">
    <source>
        <dbReference type="SAM" id="Coils"/>
    </source>
</evidence>
<feature type="domain" description="RNA polymerase sigma factor 70 region 4 type 2" evidence="7">
    <location>
        <begin position="137"/>
        <end position="189"/>
    </location>
</feature>
<dbReference type="InterPro" id="IPR014284">
    <property type="entry name" value="RNA_pol_sigma-70_dom"/>
</dbReference>
<dbReference type="InterPro" id="IPR013325">
    <property type="entry name" value="RNA_pol_sigma_r2"/>
</dbReference>
<dbReference type="NCBIfam" id="TIGR02937">
    <property type="entry name" value="sigma70-ECF"/>
    <property type="match status" value="1"/>
</dbReference>
<dbReference type="InterPro" id="IPR036388">
    <property type="entry name" value="WH-like_DNA-bd_sf"/>
</dbReference>
<evidence type="ECO:0000256" key="2">
    <source>
        <dbReference type="ARBA" id="ARBA00023015"/>
    </source>
</evidence>
<dbReference type="GO" id="GO:0003677">
    <property type="term" value="F:DNA binding"/>
    <property type="evidence" value="ECO:0007669"/>
    <property type="project" value="InterPro"/>
</dbReference>
<dbReference type="PANTHER" id="PTHR43133">
    <property type="entry name" value="RNA POLYMERASE ECF-TYPE SIGMA FACTO"/>
    <property type="match status" value="1"/>
</dbReference>
<feature type="domain" description="RNA polymerase sigma-70 region 2" evidence="6">
    <location>
        <begin position="44"/>
        <end position="108"/>
    </location>
</feature>
<sequence>MTQEPVAREPKRQDPLTPPELVALVHEIAERRCKESFQELFGFFAPRVKAYLMRLGSDMHQAEELVQEAMIMVWRKAASFDPAQAAVSTWVFTIARNKRIDAIRREKRPEIDLEDPALVPQPEALADGIVEQQQHARRLKDAISRLSAEQAELIKMAYFADKAHGAIAEETGLPLGTVKSRLRLALGHLRKELKEESL</sequence>
<dbReference type="InterPro" id="IPR013249">
    <property type="entry name" value="RNA_pol_sigma70_r4_t2"/>
</dbReference>
<comment type="caution">
    <text evidence="8">The sequence shown here is derived from an EMBL/GenBank/DDBJ whole genome shotgun (WGS) entry which is preliminary data.</text>
</comment>
<dbReference type="GO" id="GO:0016987">
    <property type="term" value="F:sigma factor activity"/>
    <property type="evidence" value="ECO:0007669"/>
    <property type="project" value="UniProtKB-KW"/>
</dbReference>
<accession>A0A545TRW1</accession>
<feature type="coiled-coil region" evidence="5">
    <location>
        <begin position="129"/>
        <end position="156"/>
    </location>
</feature>
<dbReference type="InterPro" id="IPR007627">
    <property type="entry name" value="RNA_pol_sigma70_r2"/>
</dbReference>
<evidence type="ECO:0000313" key="9">
    <source>
        <dbReference type="Proteomes" id="UP000315252"/>
    </source>
</evidence>
<dbReference type="AlphaFoldDB" id="A0A545TRW1"/>
<keyword evidence="5" id="KW-0175">Coiled coil</keyword>
<gene>
    <name evidence="8" type="ORF">FKG95_13295</name>
</gene>
<dbReference type="OrthoDB" id="9784272at2"/>
<keyword evidence="2" id="KW-0805">Transcription regulation</keyword>
<dbReference type="Gene3D" id="1.10.1740.10">
    <property type="match status" value="1"/>
</dbReference>
<dbReference type="InterPro" id="IPR013324">
    <property type="entry name" value="RNA_pol_sigma_r3/r4-like"/>
</dbReference>
<dbReference type="Gene3D" id="1.10.10.10">
    <property type="entry name" value="Winged helix-like DNA-binding domain superfamily/Winged helix DNA-binding domain"/>
    <property type="match status" value="1"/>
</dbReference>
<dbReference type="SUPFAM" id="SSF88946">
    <property type="entry name" value="Sigma2 domain of RNA polymerase sigma factors"/>
    <property type="match status" value="1"/>
</dbReference>
<keyword evidence="4" id="KW-0804">Transcription</keyword>
<evidence type="ECO:0000259" key="6">
    <source>
        <dbReference type="Pfam" id="PF04542"/>
    </source>
</evidence>
<comment type="similarity">
    <text evidence="1">Belongs to the sigma-70 factor family. ECF subfamily.</text>
</comment>
<evidence type="ECO:0000313" key="8">
    <source>
        <dbReference type="EMBL" id="TQV79958.1"/>
    </source>
</evidence>
<evidence type="ECO:0000259" key="7">
    <source>
        <dbReference type="Pfam" id="PF08281"/>
    </source>
</evidence>
<evidence type="ECO:0000256" key="1">
    <source>
        <dbReference type="ARBA" id="ARBA00010641"/>
    </source>
</evidence>
<dbReference type="InterPro" id="IPR039425">
    <property type="entry name" value="RNA_pol_sigma-70-like"/>
</dbReference>
<evidence type="ECO:0000256" key="3">
    <source>
        <dbReference type="ARBA" id="ARBA00023082"/>
    </source>
</evidence>
<dbReference type="CDD" id="cd06171">
    <property type="entry name" value="Sigma70_r4"/>
    <property type="match status" value="1"/>
</dbReference>
<reference evidence="8 9" key="1">
    <citation type="submission" date="2019-06" db="EMBL/GenBank/DDBJ databases">
        <title>Whole genome sequence for Rhodospirillaceae sp. R148.</title>
        <authorList>
            <person name="Wang G."/>
        </authorList>
    </citation>
    <scope>NUCLEOTIDE SEQUENCE [LARGE SCALE GENOMIC DNA]</scope>
    <source>
        <strain evidence="8 9">R148</strain>
    </source>
</reference>
<keyword evidence="3" id="KW-0731">Sigma factor</keyword>
<dbReference type="Proteomes" id="UP000315252">
    <property type="component" value="Unassembled WGS sequence"/>
</dbReference>
<dbReference type="EMBL" id="VHSH01000004">
    <property type="protein sequence ID" value="TQV79958.1"/>
    <property type="molecule type" value="Genomic_DNA"/>
</dbReference>
<keyword evidence="9" id="KW-1185">Reference proteome</keyword>
<evidence type="ECO:0000256" key="4">
    <source>
        <dbReference type="ARBA" id="ARBA00023163"/>
    </source>
</evidence>
<dbReference type="PANTHER" id="PTHR43133:SF62">
    <property type="entry name" value="RNA POLYMERASE SIGMA FACTOR SIGZ"/>
    <property type="match status" value="1"/>
</dbReference>